<dbReference type="SUPFAM" id="SSF53335">
    <property type="entry name" value="S-adenosyl-L-methionine-dependent methyltransferases"/>
    <property type="match status" value="1"/>
</dbReference>
<feature type="compositionally biased region" description="Basic and acidic residues" evidence="1">
    <location>
        <begin position="49"/>
        <end position="59"/>
    </location>
</feature>
<proteinExistence type="predicted"/>
<feature type="region of interest" description="Disordered" evidence="1">
    <location>
        <begin position="1"/>
        <end position="101"/>
    </location>
</feature>
<evidence type="ECO:0000313" key="4">
    <source>
        <dbReference type="Proteomes" id="UP001562354"/>
    </source>
</evidence>
<dbReference type="Proteomes" id="UP001562354">
    <property type="component" value="Unassembled WGS sequence"/>
</dbReference>
<dbReference type="InterPro" id="IPR029063">
    <property type="entry name" value="SAM-dependent_MTases_sf"/>
</dbReference>
<accession>A0ABR3P8U4</accession>
<feature type="domain" description="25S rRNA (uridine-N(3))-methyltransferase BMT5-like" evidence="2">
    <location>
        <begin position="112"/>
        <end position="275"/>
    </location>
</feature>
<dbReference type="PANTHER" id="PTHR11538">
    <property type="entry name" value="PHENYLALANYL-TRNA SYNTHETASE"/>
    <property type="match status" value="1"/>
</dbReference>
<dbReference type="RefSeq" id="XP_069198871.1">
    <property type="nucleotide sequence ID" value="XM_069342369.1"/>
</dbReference>
<dbReference type="PANTHER" id="PTHR11538:SF26">
    <property type="entry name" value="FERREDOXIN-FOLD ANTICODON-BINDING DOMAIN-CONTAINING PROTEIN 1"/>
    <property type="match status" value="1"/>
</dbReference>
<comment type="caution">
    <text evidence="3">The sequence shown here is derived from an EMBL/GenBank/DDBJ whole genome shotgun (WGS) entry which is preliminary data.</text>
</comment>
<dbReference type="InterPro" id="IPR019446">
    <property type="entry name" value="BMT5-like"/>
</dbReference>
<reference evidence="3 4" key="1">
    <citation type="submission" date="2024-07" db="EMBL/GenBank/DDBJ databases">
        <title>Draft sequence of the Neodothiora populina.</title>
        <authorList>
            <person name="Drown D.D."/>
            <person name="Schuette U.S."/>
            <person name="Buechlein A.B."/>
            <person name="Rusch D.R."/>
            <person name="Winton L.W."/>
            <person name="Adams G.A."/>
        </authorList>
    </citation>
    <scope>NUCLEOTIDE SEQUENCE [LARGE SCALE GENOMIC DNA]</scope>
    <source>
        <strain evidence="3 4">CPC 39397</strain>
    </source>
</reference>
<feature type="compositionally biased region" description="Basic and acidic residues" evidence="1">
    <location>
        <begin position="10"/>
        <end position="22"/>
    </location>
</feature>
<protein>
    <recommendedName>
        <fullName evidence="2">25S rRNA (uridine-N(3))-methyltransferase BMT5-like domain-containing protein</fullName>
    </recommendedName>
</protein>
<dbReference type="CDD" id="cd02440">
    <property type="entry name" value="AdoMet_MTases"/>
    <property type="match status" value="1"/>
</dbReference>
<keyword evidence="4" id="KW-1185">Reference proteome</keyword>
<feature type="compositionally biased region" description="Basic and acidic residues" evidence="1">
    <location>
        <begin position="319"/>
        <end position="332"/>
    </location>
</feature>
<dbReference type="EMBL" id="JBFMKM010000012">
    <property type="protein sequence ID" value="KAL1302595.1"/>
    <property type="molecule type" value="Genomic_DNA"/>
</dbReference>
<gene>
    <name evidence="3" type="ORF">AAFC00_002972</name>
</gene>
<feature type="region of interest" description="Disordered" evidence="1">
    <location>
        <begin position="303"/>
        <end position="338"/>
    </location>
</feature>
<dbReference type="Gene3D" id="3.40.50.150">
    <property type="entry name" value="Vaccinia Virus protein VP39"/>
    <property type="match status" value="1"/>
</dbReference>
<dbReference type="Pfam" id="PF10354">
    <property type="entry name" value="BMT5-like"/>
    <property type="match status" value="1"/>
</dbReference>
<name>A0ABR3P8U4_9PEZI</name>
<evidence type="ECO:0000256" key="1">
    <source>
        <dbReference type="SAM" id="MobiDB-lite"/>
    </source>
</evidence>
<evidence type="ECO:0000313" key="3">
    <source>
        <dbReference type="EMBL" id="KAL1302595.1"/>
    </source>
</evidence>
<feature type="compositionally biased region" description="Polar residues" evidence="1">
    <location>
        <begin position="88"/>
        <end position="100"/>
    </location>
</feature>
<dbReference type="GeneID" id="95976674"/>
<sequence>MQGFKCSNAGKEKKVSLLEKQRKSSSLALCPYNTLSPQPNAHPTPNPTVDDKKVAVEMGRKRKHQHGTTPAPKRAQPNDHLHQPPKQPKTNKAAQPQHSEPTIPFDVYDRILLVGEGDLSFSRSLVSEHGCADVVATTFDSADEVREKYPQAAENIEYIEGEGQAVMHCVDATKLAQKELRKGALWDRVIFNFPHVGGKSTHVNRQVRYNQEMLVAFFKAAAPLLTPDGTIIVTLFEGEPYTLWNIRDLARHSDLEVQRSFKFQADAYPGYSHARTLGNIQGGGGWKGEDRLARSYIFQPRAQGKELMQQQQQARLRQKRGEQERKRKRADESSDDED</sequence>
<evidence type="ECO:0000259" key="2">
    <source>
        <dbReference type="Pfam" id="PF10354"/>
    </source>
</evidence>
<organism evidence="3 4">
    <name type="scientific">Neodothiora populina</name>
    <dbReference type="NCBI Taxonomy" id="2781224"/>
    <lineage>
        <taxon>Eukaryota</taxon>
        <taxon>Fungi</taxon>
        <taxon>Dikarya</taxon>
        <taxon>Ascomycota</taxon>
        <taxon>Pezizomycotina</taxon>
        <taxon>Dothideomycetes</taxon>
        <taxon>Dothideomycetidae</taxon>
        <taxon>Dothideales</taxon>
        <taxon>Dothioraceae</taxon>
        <taxon>Neodothiora</taxon>
    </lineage>
</organism>